<dbReference type="SUPFAM" id="SSF55797">
    <property type="entry name" value="PR-1-like"/>
    <property type="match status" value="1"/>
</dbReference>
<reference evidence="2" key="1">
    <citation type="submission" date="2023-07" db="EMBL/GenBank/DDBJ databases">
        <authorList>
            <consortium name="CYATHOMIX"/>
        </authorList>
    </citation>
    <scope>NUCLEOTIDE SEQUENCE</scope>
    <source>
        <strain evidence="2">N/A</strain>
    </source>
</reference>
<dbReference type="CDD" id="cd05380">
    <property type="entry name" value="CAP_euk"/>
    <property type="match status" value="1"/>
</dbReference>
<dbReference type="Pfam" id="PF00188">
    <property type="entry name" value="CAP"/>
    <property type="match status" value="1"/>
</dbReference>
<accession>A0AA36HBI8</accession>
<protein>
    <recommendedName>
        <fullName evidence="1">SCP domain-containing protein</fullName>
    </recommendedName>
</protein>
<dbReference type="InterPro" id="IPR035940">
    <property type="entry name" value="CAP_sf"/>
</dbReference>
<dbReference type="PANTHER" id="PTHR10334">
    <property type="entry name" value="CYSTEINE-RICH SECRETORY PROTEIN-RELATED"/>
    <property type="match status" value="1"/>
</dbReference>
<name>A0AA36HBI8_CYLNA</name>
<dbReference type="InterPro" id="IPR014044">
    <property type="entry name" value="CAP_dom"/>
</dbReference>
<evidence type="ECO:0000259" key="1">
    <source>
        <dbReference type="SMART" id="SM00198"/>
    </source>
</evidence>
<dbReference type="Gene3D" id="3.40.33.10">
    <property type="entry name" value="CAP"/>
    <property type="match status" value="1"/>
</dbReference>
<sequence length="258" mass="29436">MFMYAQPDYGWQQHTSWHPLLHLSQKMSITMSIALFMGKFYILHVDKDEKGSADTRNVNTTMTGPPSDDLLRNIFLTTHNNYRARIARGETERNGRSGENAPPASLMYTMRYSLAAESYARRHVERCDKRQYYEWELPGHRENVHVLERNDINSERAALLAMNDWWSELNRYGVPSNMIYTADMHTRSSAPVRSFTKMAWWKNTELGCAVKNCTTFFFTSCIYGPGGNDVGRPIYNVGAVCSGCSSGCQHGLCPLPHS</sequence>
<keyword evidence="3" id="KW-1185">Reference proteome</keyword>
<dbReference type="InterPro" id="IPR001283">
    <property type="entry name" value="CRISP-related"/>
</dbReference>
<organism evidence="2 3">
    <name type="scientific">Cylicocyclus nassatus</name>
    <name type="common">Nematode worm</name>
    <dbReference type="NCBI Taxonomy" id="53992"/>
    <lineage>
        <taxon>Eukaryota</taxon>
        <taxon>Metazoa</taxon>
        <taxon>Ecdysozoa</taxon>
        <taxon>Nematoda</taxon>
        <taxon>Chromadorea</taxon>
        <taxon>Rhabditida</taxon>
        <taxon>Rhabditina</taxon>
        <taxon>Rhabditomorpha</taxon>
        <taxon>Strongyloidea</taxon>
        <taxon>Strongylidae</taxon>
        <taxon>Cylicocyclus</taxon>
    </lineage>
</organism>
<feature type="domain" description="SCP" evidence="1">
    <location>
        <begin position="70"/>
        <end position="231"/>
    </location>
</feature>
<dbReference type="AlphaFoldDB" id="A0AA36HBI8"/>
<proteinExistence type="predicted"/>
<comment type="caution">
    <text evidence="2">The sequence shown here is derived from an EMBL/GenBank/DDBJ whole genome shotgun (WGS) entry which is preliminary data.</text>
</comment>
<dbReference type="EMBL" id="CATQJL010000316">
    <property type="protein sequence ID" value="CAJ0607756.1"/>
    <property type="molecule type" value="Genomic_DNA"/>
</dbReference>
<evidence type="ECO:0000313" key="2">
    <source>
        <dbReference type="EMBL" id="CAJ0607756.1"/>
    </source>
</evidence>
<dbReference type="SMART" id="SM00198">
    <property type="entry name" value="SCP"/>
    <property type="match status" value="1"/>
</dbReference>
<evidence type="ECO:0000313" key="3">
    <source>
        <dbReference type="Proteomes" id="UP001176961"/>
    </source>
</evidence>
<dbReference type="Proteomes" id="UP001176961">
    <property type="component" value="Unassembled WGS sequence"/>
</dbReference>
<gene>
    <name evidence="2" type="ORF">CYNAS_LOCUS19739</name>
</gene>